<evidence type="ECO:0000313" key="2">
    <source>
        <dbReference type="Proteomes" id="UP001162156"/>
    </source>
</evidence>
<keyword evidence="2" id="KW-1185">Reference proteome</keyword>
<dbReference type="PANTHER" id="PTHR15678:SF6">
    <property type="entry name" value="BRIDGE-LIKE LIPID TRANSFER PROTEIN FAMILY MEMBER 2"/>
    <property type="match status" value="1"/>
</dbReference>
<dbReference type="EMBL" id="JANEYF010005704">
    <property type="protein sequence ID" value="KAJ8927256.1"/>
    <property type="molecule type" value="Genomic_DNA"/>
</dbReference>
<gene>
    <name evidence="1" type="ORF">NQ314_020307</name>
</gene>
<dbReference type="AlphaFoldDB" id="A0AAV8WLB7"/>
<sequence length="77" mass="9220">MKEIDADSPWPEEPMEFSTLWCRVVSLRCAEWKFQLRDFPQPLLDIKQCYICGQLVGAEQVARKRGKIIYFMEKMYQ</sequence>
<dbReference type="InterPro" id="IPR045167">
    <property type="entry name" value="Hobbit"/>
</dbReference>
<organism evidence="1 2">
    <name type="scientific">Rhamnusium bicolor</name>
    <dbReference type="NCBI Taxonomy" id="1586634"/>
    <lineage>
        <taxon>Eukaryota</taxon>
        <taxon>Metazoa</taxon>
        <taxon>Ecdysozoa</taxon>
        <taxon>Arthropoda</taxon>
        <taxon>Hexapoda</taxon>
        <taxon>Insecta</taxon>
        <taxon>Pterygota</taxon>
        <taxon>Neoptera</taxon>
        <taxon>Endopterygota</taxon>
        <taxon>Coleoptera</taxon>
        <taxon>Polyphaga</taxon>
        <taxon>Cucujiformia</taxon>
        <taxon>Chrysomeloidea</taxon>
        <taxon>Cerambycidae</taxon>
        <taxon>Lepturinae</taxon>
        <taxon>Rhagiini</taxon>
        <taxon>Rhamnusium</taxon>
    </lineage>
</organism>
<dbReference type="Pfam" id="PF10344">
    <property type="entry name" value="Hobbit"/>
    <property type="match status" value="1"/>
</dbReference>
<proteinExistence type="predicted"/>
<dbReference type="Proteomes" id="UP001162156">
    <property type="component" value="Unassembled WGS sequence"/>
</dbReference>
<name>A0AAV8WLB7_9CUCU</name>
<comment type="caution">
    <text evidence="1">The sequence shown here is derived from an EMBL/GenBank/DDBJ whole genome shotgun (WGS) entry which is preliminary data.</text>
</comment>
<accession>A0AAV8WLB7</accession>
<evidence type="ECO:0000313" key="1">
    <source>
        <dbReference type="EMBL" id="KAJ8927256.1"/>
    </source>
</evidence>
<protein>
    <submittedName>
        <fullName evidence="1">Uncharacterized protein</fullName>
    </submittedName>
</protein>
<dbReference type="PANTHER" id="PTHR15678">
    <property type="entry name" value="ANTIGEN MLAA-22-RELATED"/>
    <property type="match status" value="1"/>
</dbReference>
<reference evidence="1" key="1">
    <citation type="journal article" date="2023" name="Insect Mol. Biol.">
        <title>Genome sequencing provides insights into the evolution of gene families encoding plant cell wall-degrading enzymes in longhorned beetles.</title>
        <authorList>
            <person name="Shin N.R."/>
            <person name="Okamura Y."/>
            <person name="Kirsch R."/>
            <person name="Pauchet Y."/>
        </authorList>
    </citation>
    <scope>NUCLEOTIDE SEQUENCE</scope>
    <source>
        <strain evidence="1">RBIC_L_NR</strain>
    </source>
</reference>